<dbReference type="EMBL" id="BAAAQR010000002">
    <property type="protein sequence ID" value="GAA2141411.1"/>
    <property type="molecule type" value="Genomic_DNA"/>
</dbReference>
<dbReference type="Proteomes" id="UP001501771">
    <property type="component" value="Unassembled WGS sequence"/>
</dbReference>
<dbReference type="InterPro" id="IPR023393">
    <property type="entry name" value="START-like_dom_sf"/>
</dbReference>
<reference evidence="1 2" key="1">
    <citation type="journal article" date="2019" name="Int. J. Syst. Evol. Microbiol.">
        <title>The Global Catalogue of Microorganisms (GCM) 10K type strain sequencing project: providing services to taxonomists for standard genome sequencing and annotation.</title>
        <authorList>
            <consortium name="The Broad Institute Genomics Platform"/>
            <consortium name="The Broad Institute Genome Sequencing Center for Infectious Disease"/>
            <person name="Wu L."/>
            <person name="Ma J."/>
        </authorList>
    </citation>
    <scope>NUCLEOTIDE SEQUENCE [LARGE SCALE GENOMIC DNA]</scope>
    <source>
        <strain evidence="1 2">JCM 16022</strain>
    </source>
</reference>
<evidence type="ECO:0000313" key="1">
    <source>
        <dbReference type="EMBL" id="GAA2141411.1"/>
    </source>
</evidence>
<dbReference type="Pfam" id="PF10604">
    <property type="entry name" value="Polyketide_cyc2"/>
    <property type="match status" value="1"/>
</dbReference>
<comment type="caution">
    <text evidence="1">The sequence shown here is derived from an EMBL/GenBank/DDBJ whole genome shotgun (WGS) entry which is preliminary data.</text>
</comment>
<dbReference type="RefSeq" id="WP_344149029.1">
    <property type="nucleotide sequence ID" value="NZ_BAAAQR010000002.1"/>
</dbReference>
<name>A0ABN2ZFF3_9ACTN</name>
<proteinExistence type="predicted"/>
<dbReference type="InterPro" id="IPR019587">
    <property type="entry name" value="Polyketide_cyclase/dehydratase"/>
</dbReference>
<sequence length="162" mass="18151">MATDSSTVEPLLEETIELEAPPVAVWALVSDVARMSSWSPQVVKTFVRGRPVQEGTTFFNLNRRGPLFWPTQARVVTFEPHRELAFRIKENWTVWSFSLEPTGSGTRLTQRRRAPEGISGVSRGLTRIALGGQQVFTDELLAGMRQTLERVKAEAERRPAAS</sequence>
<dbReference type="SUPFAM" id="SSF55961">
    <property type="entry name" value="Bet v1-like"/>
    <property type="match status" value="1"/>
</dbReference>
<keyword evidence="2" id="KW-1185">Reference proteome</keyword>
<dbReference type="Gene3D" id="3.30.530.20">
    <property type="match status" value="1"/>
</dbReference>
<accession>A0ABN2ZFF3</accession>
<protein>
    <submittedName>
        <fullName evidence="1">SRPBCC family protein</fullName>
    </submittedName>
</protein>
<dbReference type="CDD" id="cd07812">
    <property type="entry name" value="SRPBCC"/>
    <property type="match status" value="1"/>
</dbReference>
<gene>
    <name evidence="1" type="ORF">GCM10009844_11850</name>
</gene>
<organism evidence="1 2">
    <name type="scientific">Nocardioides koreensis</name>
    <dbReference type="NCBI Taxonomy" id="433651"/>
    <lineage>
        <taxon>Bacteria</taxon>
        <taxon>Bacillati</taxon>
        <taxon>Actinomycetota</taxon>
        <taxon>Actinomycetes</taxon>
        <taxon>Propionibacteriales</taxon>
        <taxon>Nocardioidaceae</taxon>
        <taxon>Nocardioides</taxon>
    </lineage>
</organism>
<evidence type="ECO:0000313" key="2">
    <source>
        <dbReference type="Proteomes" id="UP001501771"/>
    </source>
</evidence>